<comment type="caution">
    <text evidence="1">The sequence shown here is derived from an EMBL/GenBank/DDBJ whole genome shotgun (WGS) entry which is preliminary data.</text>
</comment>
<gene>
    <name evidence="1" type="ORF">ELG94_24985</name>
</gene>
<dbReference type="EMBL" id="SIKX01000001">
    <property type="protein sequence ID" value="TBF21899.1"/>
    <property type="molecule type" value="Genomic_DNA"/>
</dbReference>
<sequence length="66" mass="7597">MSVCLFNFDVDQSIPLSSTLSSSHRFKARPPSEAIDIQPMVRRLMLTHSKASERHRRDPKLAFIRS</sequence>
<dbReference type="Proteomes" id="UP000291892">
    <property type="component" value="Unassembled WGS sequence"/>
</dbReference>
<organism evidence="1 2">
    <name type="scientific">Rhizobium ruizarguesonis</name>
    <dbReference type="NCBI Taxonomy" id="2081791"/>
    <lineage>
        <taxon>Bacteria</taxon>
        <taxon>Pseudomonadati</taxon>
        <taxon>Pseudomonadota</taxon>
        <taxon>Alphaproteobacteria</taxon>
        <taxon>Hyphomicrobiales</taxon>
        <taxon>Rhizobiaceae</taxon>
        <taxon>Rhizobium/Agrobacterium group</taxon>
        <taxon>Rhizobium</taxon>
    </lineage>
</organism>
<dbReference type="AlphaFoldDB" id="A0AAE8QH45"/>
<evidence type="ECO:0000313" key="1">
    <source>
        <dbReference type="EMBL" id="TBF21899.1"/>
    </source>
</evidence>
<reference evidence="1 2" key="1">
    <citation type="submission" date="2019-02" db="EMBL/GenBank/DDBJ databases">
        <title>The genomic architecture of introgression among sibling species of bacteria.</title>
        <authorList>
            <person name="Cavassim M.I.A."/>
            <person name="Moeskjaer S."/>
            <person name="Moslemi C."/>
            <person name="Fields B."/>
            <person name="Bachmann A."/>
            <person name="Vilhjalmsson B."/>
            <person name="Schierup M.H."/>
            <person name="Young J.P.W."/>
            <person name="Andersen S.U."/>
        </authorList>
    </citation>
    <scope>NUCLEOTIDE SEQUENCE [LARGE SCALE GENOMIC DNA]</scope>
    <source>
        <strain evidence="1 2">SM42</strain>
    </source>
</reference>
<evidence type="ECO:0000313" key="2">
    <source>
        <dbReference type="Proteomes" id="UP000291892"/>
    </source>
</evidence>
<accession>A0AAE8QH45</accession>
<name>A0AAE8QH45_9HYPH</name>
<proteinExistence type="predicted"/>
<protein>
    <submittedName>
        <fullName evidence="1">Uncharacterized protein</fullName>
    </submittedName>
</protein>